<reference evidence="8" key="2">
    <citation type="submission" date="2014-03" db="EMBL/GenBank/DDBJ databases">
        <authorList>
            <person name="Genoscope - CEA"/>
        </authorList>
    </citation>
    <scope>NUCLEOTIDE SEQUENCE</scope>
</reference>
<dbReference type="GO" id="GO:0031965">
    <property type="term" value="C:nuclear membrane"/>
    <property type="evidence" value="ECO:0007669"/>
    <property type="project" value="UniProtKB-SubCell"/>
</dbReference>
<dbReference type="PaxDb" id="8022-A0A060WBE1"/>
<comment type="subcellular location">
    <subcellularLocation>
        <location evidence="1">Nucleus membrane</location>
        <topology evidence="1">Multi-pass membrane protein</topology>
    </subcellularLocation>
</comment>
<sequence length="336" mass="36974">MVLLGQDSSPSLFSLVLDRHTHSISTCLHLYSFSYSTFSSSSFQFCCLSPLAILSSYSFSFPPFLHPSSHPSLHRPDGQPTLLPPVQVQELNVLSTGMLNSVQRLFSHHMIETFGCDYSTSGVTLEALQAKLKAFLELRTADGPRHDTYVVFYSGHTQRTGAWALAGGDSLRLEQLLEWWKEKNSGFTSRLILVLDTENSMPWVKEVRRMEGVYVAVQGAELAPAGDITSEWVEFNCNPDSATQWSEKGRTVAAAYETLERLHAPSSHGERRGQALEDPLPPGYLSSGAPIQLVLWAQPPLAVWSVSEVLQATQTGLVPSQYTGHGTGHQTGPLID</sequence>
<proteinExistence type="inferred from homology"/>
<keyword evidence="7" id="KW-0539">Nucleus</keyword>
<evidence type="ECO:0000313" key="9">
    <source>
        <dbReference type="Proteomes" id="UP000193380"/>
    </source>
</evidence>
<organism evidence="8 9">
    <name type="scientific">Oncorhynchus mykiss</name>
    <name type="common">Rainbow trout</name>
    <name type="synonym">Salmo gairdneri</name>
    <dbReference type="NCBI Taxonomy" id="8022"/>
    <lineage>
        <taxon>Eukaryota</taxon>
        <taxon>Metazoa</taxon>
        <taxon>Chordata</taxon>
        <taxon>Craniata</taxon>
        <taxon>Vertebrata</taxon>
        <taxon>Euteleostomi</taxon>
        <taxon>Actinopterygii</taxon>
        <taxon>Neopterygii</taxon>
        <taxon>Teleostei</taxon>
        <taxon>Protacanthopterygii</taxon>
        <taxon>Salmoniformes</taxon>
        <taxon>Salmonidae</taxon>
        <taxon>Salmoninae</taxon>
        <taxon>Oncorhynchus</taxon>
    </lineage>
</organism>
<protein>
    <submittedName>
        <fullName evidence="8">Uncharacterized protein</fullName>
    </submittedName>
</protein>
<dbReference type="PANTHER" id="PTHR14437">
    <property type="entry name" value="TRANSMEMBRANE PROTEIN 168"/>
    <property type="match status" value="1"/>
</dbReference>
<keyword evidence="5" id="KW-0472">Membrane</keyword>
<evidence type="ECO:0000256" key="3">
    <source>
        <dbReference type="ARBA" id="ARBA00022692"/>
    </source>
</evidence>
<evidence type="ECO:0000256" key="2">
    <source>
        <dbReference type="ARBA" id="ARBA00007329"/>
    </source>
</evidence>
<keyword evidence="6" id="KW-0325">Glycoprotein</keyword>
<dbReference type="PANTHER" id="PTHR14437:SF4">
    <property type="entry name" value="TRANSMEMBRANE PROTEIN 168-A"/>
    <property type="match status" value="1"/>
</dbReference>
<dbReference type="InterPro" id="IPR029713">
    <property type="entry name" value="TMEM168"/>
</dbReference>
<gene>
    <name evidence="8" type="ORF">GSONMT00071319001</name>
</gene>
<evidence type="ECO:0000256" key="6">
    <source>
        <dbReference type="ARBA" id="ARBA00023180"/>
    </source>
</evidence>
<comment type="similarity">
    <text evidence="2">Belongs to the TMEM168 family.</text>
</comment>
<keyword evidence="4" id="KW-1133">Transmembrane helix</keyword>
<accession>A0A060WBE1</accession>
<evidence type="ECO:0000313" key="8">
    <source>
        <dbReference type="EMBL" id="CDQ64482.1"/>
    </source>
</evidence>
<dbReference type="AlphaFoldDB" id="A0A060WBE1"/>
<evidence type="ECO:0000256" key="5">
    <source>
        <dbReference type="ARBA" id="ARBA00023136"/>
    </source>
</evidence>
<evidence type="ECO:0000256" key="4">
    <source>
        <dbReference type="ARBA" id="ARBA00022989"/>
    </source>
</evidence>
<keyword evidence="3" id="KW-0812">Transmembrane</keyword>
<evidence type="ECO:0000256" key="7">
    <source>
        <dbReference type="ARBA" id="ARBA00023242"/>
    </source>
</evidence>
<name>A0A060WBE1_ONCMY</name>
<dbReference type="EMBL" id="FR904473">
    <property type="protein sequence ID" value="CDQ64482.1"/>
    <property type="molecule type" value="Genomic_DNA"/>
</dbReference>
<reference evidence="8" key="1">
    <citation type="journal article" date="2014" name="Nat. Commun.">
        <title>The rainbow trout genome provides novel insights into evolution after whole-genome duplication in vertebrates.</title>
        <authorList>
            <person name="Berthelot C."/>
            <person name="Brunet F."/>
            <person name="Chalopin D."/>
            <person name="Juanchich A."/>
            <person name="Bernard M."/>
            <person name="Noel B."/>
            <person name="Bento P."/>
            <person name="Da Silva C."/>
            <person name="Labadie K."/>
            <person name="Alberti A."/>
            <person name="Aury J.M."/>
            <person name="Louis A."/>
            <person name="Dehais P."/>
            <person name="Bardou P."/>
            <person name="Montfort J."/>
            <person name="Klopp C."/>
            <person name="Cabau C."/>
            <person name="Gaspin C."/>
            <person name="Thorgaard G.H."/>
            <person name="Boussaha M."/>
            <person name="Quillet E."/>
            <person name="Guyomard R."/>
            <person name="Galiana D."/>
            <person name="Bobe J."/>
            <person name="Volff J.N."/>
            <person name="Genet C."/>
            <person name="Wincker P."/>
            <person name="Jaillon O."/>
            <person name="Roest Crollius H."/>
            <person name="Guiguen Y."/>
        </authorList>
    </citation>
    <scope>NUCLEOTIDE SEQUENCE [LARGE SCALE GENOMIC DNA]</scope>
</reference>
<dbReference type="Proteomes" id="UP000193380">
    <property type="component" value="Unassembled WGS sequence"/>
</dbReference>
<evidence type="ECO:0000256" key="1">
    <source>
        <dbReference type="ARBA" id="ARBA00004232"/>
    </source>
</evidence>